<sequence>MRGAGKQLFARNISDIRRLHNFEILAICEPRISGLRAKKVIKRLLWSYLDAIKGCFHMLWLIAREFNEITSCEEKRGGRPTYSNSGFSNWIYRNDLVDMGFIGPRFTWMNKRGIGEEIWERLDRALYSMEWRLHYSEGFVSDLPRLFADHCPMLI</sequence>
<gene>
    <name evidence="1" type="ORF">Dsin_022801</name>
</gene>
<accession>A0AAE0A3P6</accession>
<dbReference type="AlphaFoldDB" id="A0AAE0A3P6"/>
<evidence type="ECO:0008006" key="3">
    <source>
        <dbReference type="Google" id="ProtNLM"/>
    </source>
</evidence>
<name>A0AAE0A3P6_9ROSI</name>
<evidence type="ECO:0000313" key="1">
    <source>
        <dbReference type="EMBL" id="KAK3199386.1"/>
    </source>
</evidence>
<dbReference type="SUPFAM" id="SSF56219">
    <property type="entry name" value="DNase I-like"/>
    <property type="match status" value="1"/>
</dbReference>
<keyword evidence="2" id="KW-1185">Reference proteome</keyword>
<dbReference type="InterPro" id="IPR036691">
    <property type="entry name" value="Endo/exonu/phosph_ase_sf"/>
</dbReference>
<dbReference type="PANTHER" id="PTHR33710:SF77">
    <property type="entry name" value="DNASE I-LIKE SUPERFAMILY PROTEIN"/>
    <property type="match status" value="1"/>
</dbReference>
<organism evidence="1 2">
    <name type="scientific">Dipteronia sinensis</name>
    <dbReference type="NCBI Taxonomy" id="43782"/>
    <lineage>
        <taxon>Eukaryota</taxon>
        <taxon>Viridiplantae</taxon>
        <taxon>Streptophyta</taxon>
        <taxon>Embryophyta</taxon>
        <taxon>Tracheophyta</taxon>
        <taxon>Spermatophyta</taxon>
        <taxon>Magnoliopsida</taxon>
        <taxon>eudicotyledons</taxon>
        <taxon>Gunneridae</taxon>
        <taxon>Pentapetalae</taxon>
        <taxon>rosids</taxon>
        <taxon>malvids</taxon>
        <taxon>Sapindales</taxon>
        <taxon>Sapindaceae</taxon>
        <taxon>Hippocastanoideae</taxon>
        <taxon>Acereae</taxon>
        <taxon>Dipteronia</taxon>
    </lineage>
</organism>
<dbReference type="PANTHER" id="PTHR33710">
    <property type="entry name" value="BNAC02G09200D PROTEIN"/>
    <property type="match status" value="1"/>
</dbReference>
<reference evidence="1" key="1">
    <citation type="journal article" date="2023" name="Plant J.">
        <title>Genome sequences and population genomics provide insights into the demographic history, inbreeding, and mutation load of two 'living fossil' tree species of Dipteronia.</title>
        <authorList>
            <person name="Feng Y."/>
            <person name="Comes H.P."/>
            <person name="Chen J."/>
            <person name="Zhu S."/>
            <person name="Lu R."/>
            <person name="Zhang X."/>
            <person name="Li P."/>
            <person name="Qiu J."/>
            <person name="Olsen K.M."/>
            <person name="Qiu Y."/>
        </authorList>
    </citation>
    <scope>NUCLEOTIDE SEQUENCE</scope>
    <source>
        <strain evidence="1">NBL</strain>
    </source>
</reference>
<dbReference type="Proteomes" id="UP001281410">
    <property type="component" value="Unassembled WGS sequence"/>
</dbReference>
<comment type="caution">
    <text evidence="1">The sequence shown here is derived from an EMBL/GenBank/DDBJ whole genome shotgun (WGS) entry which is preliminary data.</text>
</comment>
<dbReference type="Gene3D" id="3.60.10.10">
    <property type="entry name" value="Endonuclease/exonuclease/phosphatase"/>
    <property type="match status" value="1"/>
</dbReference>
<protein>
    <recommendedName>
        <fullName evidence="3">Endonuclease/exonuclease/phosphatase domain-containing protein</fullName>
    </recommendedName>
</protein>
<evidence type="ECO:0000313" key="2">
    <source>
        <dbReference type="Proteomes" id="UP001281410"/>
    </source>
</evidence>
<proteinExistence type="predicted"/>
<dbReference type="EMBL" id="JANJYJ010000007">
    <property type="protein sequence ID" value="KAK3199386.1"/>
    <property type="molecule type" value="Genomic_DNA"/>
</dbReference>